<sequence length="102" mass="11688">MYPVKLMENGDHNRKWPAIRSHIIYLRFWQLHSQATARILDGTLLQALKMTTAMTLLGIDTIMNSVDRRLKKLDGPDPAVAVWNLIGSKVNETFVQESLKVR</sequence>
<proteinExistence type="predicted"/>
<keyword evidence="2" id="KW-1185">Reference proteome</keyword>
<name>A0A9P8ALI2_9AGAR</name>
<evidence type="ECO:0000313" key="2">
    <source>
        <dbReference type="Proteomes" id="UP000812287"/>
    </source>
</evidence>
<dbReference type="Proteomes" id="UP000812287">
    <property type="component" value="Unassembled WGS sequence"/>
</dbReference>
<reference evidence="1" key="1">
    <citation type="submission" date="2020-11" db="EMBL/GenBank/DDBJ databases">
        <title>Adaptations for nitrogen fixation in a non-lichenized fungal sporocarp promotes dispersal by wood-feeding termites.</title>
        <authorList>
            <consortium name="DOE Joint Genome Institute"/>
            <person name="Koch R.A."/>
            <person name="Yoon G."/>
            <person name="Arayal U."/>
            <person name="Lail K."/>
            <person name="Amirebrahimi M."/>
            <person name="Labutti K."/>
            <person name="Lipzen A."/>
            <person name="Riley R."/>
            <person name="Barry K."/>
            <person name="Henrissat B."/>
            <person name="Grigoriev I.V."/>
            <person name="Herr J.R."/>
            <person name="Aime M.C."/>
        </authorList>
    </citation>
    <scope>NUCLEOTIDE SEQUENCE</scope>
    <source>
        <strain evidence="1">MCA 3950</strain>
    </source>
</reference>
<organism evidence="1 2">
    <name type="scientific">Guyanagaster necrorhizus</name>
    <dbReference type="NCBI Taxonomy" id="856835"/>
    <lineage>
        <taxon>Eukaryota</taxon>
        <taxon>Fungi</taxon>
        <taxon>Dikarya</taxon>
        <taxon>Basidiomycota</taxon>
        <taxon>Agaricomycotina</taxon>
        <taxon>Agaricomycetes</taxon>
        <taxon>Agaricomycetidae</taxon>
        <taxon>Agaricales</taxon>
        <taxon>Marasmiineae</taxon>
        <taxon>Physalacriaceae</taxon>
        <taxon>Guyanagaster</taxon>
    </lineage>
</organism>
<accession>A0A9P8ALI2</accession>
<dbReference type="GeneID" id="66106926"/>
<comment type="caution">
    <text evidence="1">The sequence shown here is derived from an EMBL/GenBank/DDBJ whole genome shotgun (WGS) entry which is preliminary data.</text>
</comment>
<protein>
    <submittedName>
        <fullName evidence="1">Uncharacterized protein</fullName>
    </submittedName>
</protein>
<dbReference type="RefSeq" id="XP_043033171.1">
    <property type="nucleotide sequence ID" value="XM_043184629.1"/>
</dbReference>
<dbReference type="AlphaFoldDB" id="A0A9P8ALI2"/>
<dbReference type="EMBL" id="MU250587">
    <property type="protein sequence ID" value="KAG7439671.1"/>
    <property type="molecule type" value="Genomic_DNA"/>
</dbReference>
<evidence type="ECO:0000313" key="1">
    <source>
        <dbReference type="EMBL" id="KAG7439671.1"/>
    </source>
</evidence>
<gene>
    <name evidence="1" type="ORF">BT62DRAFT_924567</name>
</gene>